<dbReference type="STRING" id="6198.A0A075A4Z8"/>
<dbReference type="OrthoDB" id="1918432at2759"/>
<dbReference type="InterPro" id="IPR037138">
    <property type="entry name" value="His_deacetylse_dom_sf"/>
</dbReference>
<evidence type="ECO:0000256" key="6">
    <source>
        <dbReference type="ARBA" id="ARBA00022853"/>
    </source>
</evidence>
<evidence type="ECO:0000256" key="3">
    <source>
        <dbReference type="ARBA" id="ARBA00012111"/>
    </source>
</evidence>
<dbReference type="PRINTS" id="PR01271">
    <property type="entry name" value="HISDACETLASE"/>
</dbReference>
<dbReference type="AlphaFoldDB" id="A0A075A4Z8"/>
<accession>A0A075A4Z8</accession>
<keyword evidence="5" id="KW-0378">Hydrolase</keyword>
<dbReference type="CTD" id="20323594"/>
<dbReference type="InterPro" id="IPR023696">
    <property type="entry name" value="Ureohydrolase_dom_sf"/>
</dbReference>
<evidence type="ECO:0000256" key="7">
    <source>
        <dbReference type="ARBA" id="ARBA00023015"/>
    </source>
</evidence>
<dbReference type="InterPro" id="IPR003084">
    <property type="entry name" value="HDAC_I/II"/>
</dbReference>
<keyword evidence="6" id="KW-0156">Chromatin regulator</keyword>
<dbReference type="InterPro" id="IPR023801">
    <property type="entry name" value="His_deacetylse_dom"/>
</dbReference>
<dbReference type="KEGG" id="ovi:T265_09425"/>
<evidence type="ECO:0000313" key="13">
    <source>
        <dbReference type="Proteomes" id="UP000054324"/>
    </source>
</evidence>
<dbReference type="PANTHER" id="PTHR10625:SF36">
    <property type="entry name" value="HISTONE DEACETYLASE 3"/>
    <property type="match status" value="1"/>
</dbReference>
<sequence>MGIWLCGRYINPRKHPASSTTMARSCATHAETLYTETNVVPRASSRMAQTKGVKEITESLGVVGVVRLPGWGPRDPARAWLETLLEIAVNQCLWRLRCQFLSRVAGDLYRRRSGHLLLGNLQQNMGKDRPVVYFYDPECGNFHYGPNHPMKPHRLTLTHTLVVNYGLTDSMKVYKPYRASLKDMITFHSQDYAEFLRDVTPHNMHTFPKEKLLTYNIGEDCPIFDGIYQFCSIYTGASLQAAKYLNNEVADIAINWSGGLHHAKKFEVRSAFHLTKLRYSQASGFCYINDIVIAILELLKYHPRVLYIDIDVHHGDGVQEAFYLTDRVMTVSFHRYGNMFFPGTGDMYEVGAKAGKYYSINVPLKEGIDDDMYFNIFRCVVNDVVTYYRPTAVVLQCGADSLGCDRLGVFNLSIRGHGRCVKMVKALGLPLLVLGGGGYTVRNVARCWAYETAVLLDQEDNISNDLPYSPYIEFFHPDYTLHPDLTTKLDNANTKQYLEALRNTVHDHLKQLVHAPSVQFTDVPADYLDTFRMELEEERENPNGCLAKEEEEELINA</sequence>
<dbReference type="GO" id="GO:0040029">
    <property type="term" value="P:epigenetic regulation of gene expression"/>
    <property type="evidence" value="ECO:0007669"/>
    <property type="project" value="TreeGrafter"/>
</dbReference>
<evidence type="ECO:0000256" key="8">
    <source>
        <dbReference type="ARBA" id="ARBA00023163"/>
    </source>
</evidence>
<dbReference type="EC" id="3.5.1.98" evidence="3"/>
<dbReference type="GO" id="GO:0141221">
    <property type="term" value="F:histone deacetylase activity, hydrolytic mechanism"/>
    <property type="evidence" value="ECO:0007669"/>
    <property type="project" value="UniProtKB-EC"/>
</dbReference>
<dbReference type="Pfam" id="PF00850">
    <property type="entry name" value="Hist_deacetyl"/>
    <property type="match status" value="1"/>
</dbReference>
<evidence type="ECO:0000313" key="12">
    <source>
        <dbReference type="EMBL" id="KER22504.1"/>
    </source>
</evidence>
<keyword evidence="9" id="KW-0539">Nucleus</keyword>
<dbReference type="SUPFAM" id="SSF52768">
    <property type="entry name" value="Arginase/deacetylase"/>
    <property type="match status" value="1"/>
</dbReference>
<dbReference type="RefSeq" id="XP_009173743.1">
    <property type="nucleotide sequence ID" value="XM_009175479.1"/>
</dbReference>
<evidence type="ECO:0000256" key="4">
    <source>
        <dbReference type="ARBA" id="ARBA00022491"/>
    </source>
</evidence>
<protein>
    <recommendedName>
        <fullName evidence="10">Histone deacetylase 3</fullName>
        <ecNumber evidence="3">3.5.1.98</ecNumber>
    </recommendedName>
</protein>
<comment type="similarity">
    <text evidence="2">Belongs to the histone deacetylase family. HD type 1 subfamily.</text>
</comment>
<proteinExistence type="inferred from homology"/>
<feature type="domain" description="Histone deacetylase" evidence="11">
    <location>
        <begin position="148"/>
        <end position="454"/>
    </location>
</feature>
<dbReference type="GeneID" id="20323594"/>
<evidence type="ECO:0000256" key="5">
    <source>
        <dbReference type="ARBA" id="ARBA00022801"/>
    </source>
</evidence>
<name>A0A075A4Z8_OPIVI</name>
<evidence type="ECO:0000256" key="10">
    <source>
        <dbReference type="ARBA" id="ARBA00040349"/>
    </source>
</evidence>
<dbReference type="EMBL" id="KL596895">
    <property type="protein sequence ID" value="KER22504.1"/>
    <property type="molecule type" value="Genomic_DNA"/>
</dbReference>
<evidence type="ECO:0000256" key="9">
    <source>
        <dbReference type="ARBA" id="ARBA00023242"/>
    </source>
</evidence>
<organism evidence="12 13">
    <name type="scientific">Opisthorchis viverrini</name>
    <name type="common">Southeast Asian liver fluke</name>
    <dbReference type="NCBI Taxonomy" id="6198"/>
    <lineage>
        <taxon>Eukaryota</taxon>
        <taxon>Metazoa</taxon>
        <taxon>Spiralia</taxon>
        <taxon>Lophotrochozoa</taxon>
        <taxon>Platyhelminthes</taxon>
        <taxon>Trematoda</taxon>
        <taxon>Digenea</taxon>
        <taxon>Opisthorchiida</taxon>
        <taxon>Opisthorchiata</taxon>
        <taxon>Opisthorchiidae</taxon>
        <taxon>Opisthorchis</taxon>
    </lineage>
</organism>
<comment type="subcellular location">
    <subcellularLocation>
        <location evidence="1">Nucleus</location>
    </subcellularLocation>
</comment>
<dbReference type="PRINTS" id="PR01270">
    <property type="entry name" value="HDASUPER"/>
</dbReference>
<reference evidence="12 13" key="1">
    <citation type="submission" date="2013-11" db="EMBL/GenBank/DDBJ databases">
        <title>Opisthorchis viverrini - life in the bile duct.</title>
        <authorList>
            <person name="Young N.D."/>
            <person name="Nagarajan N."/>
            <person name="Lin S.J."/>
            <person name="Korhonen P.K."/>
            <person name="Jex A.R."/>
            <person name="Hall R.S."/>
            <person name="Safavi-Hemami H."/>
            <person name="Kaewkong W."/>
            <person name="Bertrand D."/>
            <person name="Gao S."/>
            <person name="Seet Q."/>
            <person name="Wongkham S."/>
            <person name="Teh B.T."/>
            <person name="Wongkham C."/>
            <person name="Intapan P.M."/>
            <person name="Maleewong W."/>
            <person name="Yang X."/>
            <person name="Hu M."/>
            <person name="Wang Z."/>
            <person name="Hofmann A."/>
            <person name="Sternberg P.W."/>
            <person name="Tan P."/>
            <person name="Wang J."/>
            <person name="Gasser R.B."/>
        </authorList>
    </citation>
    <scope>NUCLEOTIDE SEQUENCE [LARGE SCALE GENOMIC DNA]</scope>
</reference>
<keyword evidence="8" id="KW-0804">Transcription</keyword>
<dbReference type="InterPro" id="IPR000286">
    <property type="entry name" value="HDACs"/>
</dbReference>
<evidence type="ECO:0000256" key="1">
    <source>
        <dbReference type="ARBA" id="ARBA00004123"/>
    </source>
</evidence>
<gene>
    <name evidence="12" type="ORF">T265_09425</name>
</gene>
<dbReference type="GO" id="GO:0005634">
    <property type="term" value="C:nucleus"/>
    <property type="evidence" value="ECO:0007669"/>
    <property type="project" value="UniProtKB-SubCell"/>
</dbReference>
<keyword evidence="4" id="KW-0678">Repressor</keyword>
<dbReference type="Proteomes" id="UP000054324">
    <property type="component" value="Unassembled WGS sequence"/>
</dbReference>
<keyword evidence="13" id="KW-1185">Reference proteome</keyword>
<dbReference type="Gene3D" id="3.40.800.20">
    <property type="entry name" value="Histone deacetylase domain"/>
    <property type="match status" value="1"/>
</dbReference>
<keyword evidence="7" id="KW-0805">Transcription regulation</keyword>
<evidence type="ECO:0000259" key="11">
    <source>
        <dbReference type="Pfam" id="PF00850"/>
    </source>
</evidence>
<dbReference type="PANTHER" id="PTHR10625">
    <property type="entry name" value="HISTONE DEACETYLASE HDAC1-RELATED"/>
    <property type="match status" value="1"/>
</dbReference>
<evidence type="ECO:0000256" key="2">
    <source>
        <dbReference type="ARBA" id="ARBA00006457"/>
    </source>
</evidence>